<proteinExistence type="predicted"/>
<dbReference type="Gene3D" id="3.30.530.20">
    <property type="match status" value="1"/>
</dbReference>
<protein>
    <submittedName>
        <fullName evidence="1">SRPBCC family protein</fullName>
    </submittedName>
</protein>
<dbReference type="InterPro" id="IPR019587">
    <property type="entry name" value="Polyketide_cyclase/dehydratase"/>
</dbReference>
<dbReference type="CDD" id="cd07812">
    <property type="entry name" value="SRPBCC"/>
    <property type="match status" value="1"/>
</dbReference>
<dbReference type="SUPFAM" id="SSF55961">
    <property type="entry name" value="Bet v1-like"/>
    <property type="match status" value="1"/>
</dbReference>
<name>A0AB39TRP6_9ACTN</name>
<dbReference type="AlphaFoldDB" id="A0AB39TRP6"/>
<evidence type="ECO:0000313" key="1">
    <source>
        <dbReference type="EMBL" id="XDQ81779.1"/>
    </source>
</evidence>
<dbReference type="Pfam" id="PF10604">
    <property type="entry name" value="Polyketide_cyc2"/>
    <property type="match status" value="1"/>
</dbReference>
<organism evidence="1">
    <name type="scientific">Streptomyces sp. Y1</name>
    <dbReference type="NCBI Taxonomy" id="3238634"/>
    <lineage>
        <taxon>Bacteria</taxon>
        <taxon>Bacillati</taxon>
        <taxon>Actinomycetota</taxon>
        <taxon>Actinomycetes</taxon>
        <taxon>Kitasatosporales</taxon>
        <taxon>Streptomycetaceae</taxon>
        <taxon>Streptomyces</taxon>
    </lineage>
</organism>
<reference evidence="1" key="1">
    <citation type="submission" date="2024-07" db="EMBL/GenBank/DDBJ databases">
        <authorList>
            <person name="Yu S.T."/>
        </authorList>
    </citation>
    <scope>NUCLEOTIDE SEQUENCE</scope>
    <source>
        <strain evidence="1">Y1</strain>
    </source>
</reference>
<dbReference type="InterPro" id="IPR023393">
    <property type="entry name" value="START-like_dom_sf"/>
</dbReference>
<sequence length="178" mass="19276">MRRWLWIGAGTATVTAAGAGLLLADRAGRRLPVEHVTEGGLELAQSPGAVWEVLTDIDLYPAWRPELTHVERLPAAAGGRPRWREYGRHGHTTYEVVADEAPHRLVTGIADPDLPYGGTWTFQLAPAGEGCSLTVTERGEVRKPLYRAVSHYLTGEDAGVHRFLAALAHRMAAPAEAA</sequence>
<gene>
    <name evidence="1" type="ORF">AB2U05_26540</name>
</gene>
<dbReference type="EMBL" id="CP163445">
    <property type="protein sequence ID" value="XDQ81779.1"/>
    <property type="molecule type" value="Genomic_DNA"/>
</dbReference>
<dbReference type="RefSeq" id="WP_078860030.1">
    <property type="nucleotide sequence ID" value="NZ_CP163445.1"/>
</dbReference>
<accession>A0AB39TRP6</accession>